<dbReference type="RefSeq" id="WP_306101238.1">
    <property type="nucleotide sequence ID" value="NZ_CP162601.1"/>
</dbReference>
<dbReference type="InterPro" id="IPR039565">
    <property type="entry name" value="BamD-like"/>
</dbReference>
<keyword evidence="3 6" id="KW-0564">Palmitate</keyword>
<sequence>MKYQTLSGLLALLLLAGCSSSKKVIPDVPPSVLYNEAQTALQSGQWTTATEKLEALDSRYPFGAYSDQVQLDLIYAYYKSDDYALSLATISRFKRLNPTYKNMDWLIYMSGLNHTIQDSNFMQDFFDLDRSDRDPVPVRAAFRDFKELLQRYPDSIYAADAQQRLFALKNRLAKYDLAVADFYLRRKAWIAAIKRAQELQKTFPDTQAAKQSLTIQLKAYQALNLPEPIERTQALIKLNNAES</sequence>
<dbReference type="Gene3D" id="1.25.40.10">
    <property type="entry name" value="Tetratricopeptide repeat domain"/>
    <property type="match status" value="1"/>
</dbReference>
<dbReference type="InterPro" id="IPR017689">
    <property type="entry name" value="BamD"/>
</dbReference>
<evidence type="ECO:0000256" key="1">
    <source>
        <dbReference type="ARBA" id="ARBA00022729"/>
    </source>
</evidence>
<dbReference type="PANTHER" id="PTHR37423">
    <property type="entry name" value="SOLUBLE LYTIC MUREIN TRANSGLYCOSYLASE-RELATED"/>
    <property type="match status" value="1"/>
</dbReference>
<feature type="signal peptide" evidence="7">
    <location>
        <begin position="1"/>
        <end position="23"/>
    </location>
</feature>
<keyword evidence="2 6" id="KW-0472">Membrane</keyword>
<evidence type="ECO:0000256" key="2">
    <source>
        <dbReference type="ARBA" id="ARBA00023136"/>
    </source>
</evidence>
<evidence type="ECO:0000313" key="9">
    <source>
        <dbReference type="EMBL" id="XDK25797.1"/>
    </source>
</evidence>
<accession>A0AB39HCY2</accession>
<dbReference type="KEGG" id="vih:AB0763_03890"/>
<dbReference type="AlphaFoldDB" id="A0AB39HCY2"/>
<proteinExistence type="inferred from homology"/>
<dbReference type="PROSITE" id="PS51257">
    <property type="entry name" value="PROKAR_LIPOPROTEIN"/>
    <property type="match status" value="1"/>
</dbReference>
<organism evidence="9">
    <name type="scientific">Vibrio sp. HB236076</name>
    <dbReference type="NCBI Taxonomy" id="3232307"/>
    <lineage>
        <taxon>Bacteria</taxon>
        <taxon>Pseudomonadati</taxon>
        <taxon>Pseudomonadota</taxon>
        <taxon>Gammaproteobacteria</taxon>
        <taxon>Vibrionales</taxon>
        <taxon>Vibrionaceae</taxon>
        <taxon>Vibrio</taxon>
    </lineage>
</organism>
<gene>
    <name evidence="6" type="primary">bamD</name>
    <name evidence="9" type="ORF">AB0763_03890</name>
</gene>
<comment type="function">
    <text evidence="6">Part of the outer membrane protein assembly complex, which is involved in assembly and insertion of beta-barrel proteins into the outer membrane.</text>
</comment>
<comment type="subcellular location">
    <subcellularLocation>
        <location evidence="6">Cell outer membrane</location>
        <topology evidence="6">Lipid-anchor</topology>
    </subcellularLocation>
</comment>
<dbReference type="PANTHER" id="PTHR37423:SF1">
    <property type="entry name" value="OUTER MEMBRANE PROTEIN ASSEMBLY FACTOR BAMD"/>
    <property type="match status" value="1"/>
</dbReference>
<dbReference type="SUPFAM" id="SSF48452">
    <property type="entry name" value="TPR-like"/>
    <property type="match status" value="1"/>
</dbReference>
<keyword evidence="1 6" id="KW-0732">Signal</keyword>
<evidence type="ECO:0000259" key="8">
    <source>
        <dbReference type="Pfam" id="PF13525"/>
    </source>
</evidence>
<dbReference type="Pfam" id="PF13525">
    <property type="entry name" value="YfiO"/>
    <property type="match status" value="1"/>
</dbReference>
<keyword evidence="5 6" id="KW-0449">Lipoprotein</keyword>
<evidence type="ECO:0000256" key="6">
    <source>
        <dbReference type="HAMAP-Rule" id="MF_00922"/>
    </source>
</evidence>
<protein>
    <recommendedName>
        <fullName evidence="6">Outer membrane protein assembly factor BamD</fullName>
    </recommendedName>
</protein>
<comment type="subunit">
    <text evidence="6">Part of the Bam complex.</text>
</comment>
<evidence type="ECO:0000256" key="7">
    <source>
        <dbReference type="SAM" id="SignalP"/>
    </source>
</evidence>
<feature type="chain" id="PRO_5044190027" description="Outer membrane protein assembly factor BamD" evidence="7">
    <location>
        <begin position="24"/>
        <end position="243"/>
    </location>
</feature>
<evidence type="ECO:0000256" key="4">
    <source>
        <dbReference type="ARBA" id="ARBA00023237"/>
    </source>
</evidence>
<dbReference type="GO" id="GO:0051205">
    <property type="term" value="P:protein insertion into membrane"/>
    <property type="evidence" value="ECO:0007669"/>
    <property type="project" value="UniProtKB-UniRule"/>
</dbReference>
<name>A0AB39HCY2_9VIBR</name>
<reference evidence="9" key="1">
    <citation type="submission" date="2024-07" db="EMBL/GenBank/DDBJ databases">
        <title>Genome Analysis of a Potential Novel Vibrio Species Secreting pH- and Thermo-stable Alginate Lyase and its Application in Producing Alginate Oligosaccharides.</title>
        <authorList>
            <person name="Huang H."/>
            <person name="Bao K."/>
        </authorList>
    </citation>
    <scope>NUCLEOTIDE SEQUENCE</scope>
    <source>
        <strain evidence="9">HB236076</strain>
    </source>
</reference>
<dbReference type="EMBL" id="CP162601">
    <property type="protein sequence ID" value="XDK25797.1"/>
    <property type="molecule type" value="Genomic_DNA"/>
</dbReference>
<evidence type="ECO:0000256" key="5">
    <source>
        <dbReference type="ARBA" id="ARBA00023288"/>
    </source>
</evidence>
<dbReference type="NCBIfam" id="TIGR03302">
    <property type="entry name" value="OM_YfiO"/>
    <property type="match status" value="1"/>
</dbReference>
<dbReference type="HAMAP" id="MF_00922">
    <property type="entry name" value="OM_assembly_BamD"/>
    <property type="match status" value="1"/>
</dbReference>
<evidence type="ECO:0000256" key="3">
    <source>
        <dbReference type="ARBA" id="ARBA00023139"/>
    </source>
</evidence>
<dbReference type="CDD" id="cd15830">
    <property type="entry name" value="BamD"/>
    <property type="match status" value="1"/>
</dbReference>
<dbReference type="GO" id="GO:0043165">
    <property type="term" value="P:Gram-negative-bacterium-type cell outer membrane assembly"/>
    <property type="evidence" value="ECO:0007669"/>
    <property type="project" value="UniProtKB-UniRule"/>
</dbReference>
<keyword evidence="4 6" id="KW-0998">Cell outer membrane</keyword>
<feature type="domain" description="Outer membrane lipoprotein BamD-like" evidence="8">
    <location>
        <begin position="27"/>
        <end position="233"/>
    </location>
</feature>
<dbReference type="InterPro" id="IPR011990">
    <property type="entry name" value="TPR-like_helical_dom_sf"/>
</dbReference>
<comment type="similarity">
    <text evidence="6">Belongs to the BamD family.</text>
</comment>
<dbReference type="GO" id="GO:1990063">
    <property type="term" value="C:Bam protein complex"/>
    <property type="evidence" value="ECO:0007669"/>
    <property type="project" value="TreeGrafter"/>
</dbReference>